<dbReference type="RefSeq" id="WP_187755367.1">
    <property type="nucleotide sequence ID" value="NZ_JABURY010000015.1"/>
</dbReference>
<evidence type="ECO:0000256" key="1">
    <source>
        <dbReference type="SAM" id="Phobius"/>
    </source>
</evidence>
<protein>
    <submittedName>
        <fullName evidence="2">Dialkylresorcinol condensing enzyme</fullName>
    </submittedName>
</protein>
<keyword evidence="1" id="KW-1133">Transmembrane helix</keyword>
<keyword evidence="1" id="KW-0472">Membrane</keyword>
<dbReference type="Gene3D" id="3.40.50.360">
    <property type="match status" value="1"/>
</dbReference>
<dbReference type="InterPro" id="IPR029039">
    <property type="entry name" value="Flavoprotein-like_sf"/>
</dbReference>
<dbReference type="EMBL" id="JABURY010000015">
    <property type="protein sequence ID" value="MBC9130924.1"/>
    <property type="molecule type" value="Genomic_DNA"/>
</dbReference>
<name>A0ABR7QXH6_9GAMM</name>
<sequence>MKNKKNVLLVYYSQTGQLKQLAEKFVSPLSNHDEINLETLAIKPEVSYQFPWSFIRFFDTFPETVRLTPAPIITPEFKQQKYDLVILAYTVWFLSPAQPITAFLQHEKTKAILANTPIVTLIGCRNMWLMAQETVKKHLKEAQANLVDNVVRIDSCGGPASFIATPLWMFTGSKQPVSWLPKAGISEEDINECTKYGEKIKSVLLTQPFINEPMLKNMAAVKVNERLILSEKFGHRSFNFWGKWIIQAGTISPYLRHALLYFYILFLITVILTVVPISALIKLLLSPWLKNKIHKQKSLFSWPSGE</sequence>
<proteinExistence type="predicted"/>
<keyword evidence="1" id="KW-0812">Transmembrane</keyword>
<dbReference type="Proteomes" id="UP000651208">
    <property type="component" value="Unassembled WGS sequence"/>
</dbReference>
<feature type="transmembrane region" description="Helical" evidence="1">
    <location>
        <begin position="260"/>
        <end position="285"/>
    </location>
</feature>
<accession>A0ABR7QXH6</accession>
<comment type="caution">
    <text evidence="2">The sequence shown here is derived from an EMBL/GenBank/DDBJ whole genome shotgun (WGS) entry which is preliminary data.</text>
</comment>
<organism evidence="2 3">
    <name type="scientific">Frischella japonica</name>
    <dbReference type="NCBI Taxonomy" id="2741544"/>
    <lineage>
        <taxon>Bacteria</taxon>
        <taxon>Pseudomonadati</taxon>
        <taxon>Pseudomonadota</taxon>
        <taxon>Gammaproteobacteria</taxon>
        <taxon>Orbales</taxon>
        <taxon>Orbaceae</taxon>
        <taxon>Frischella</taxon>
    </lineage>
</organism>
<dbReference type="SUPFAM" id="SSF52218">
    <property type="entry name" value="Flavoproteins"/>
    <property type="match status" value="1"/>
</dbReference>
<evidence type="ECO:0000313" key="3">
    <source>
        <dbReference type="Proteomes" id="UP000651208"/>
    </source>
</evidence>
<keyword evidence="3" id="KW-1185">Reference proteome</keyword>
<gene>
    <name evidence="2" type="ORF">FcAc13_06325</name>
</gene>
<reference evidence="2 3" key="1">
    <citation type="submission" date="2020-06" db="EMBL/GenBank/DDBJ databases">
        <title>Frischella cerana isolated from Apis cerana gut homogenate.</title>
        <authorList>
            <person name="Wolter L.A."/>
            <person name="Suenami S."/>
            <person name="Miyazaki R."/>
        </authorList>
    </citation>
    <scope>NUCLEOTIDE SEQUENCE [LARGE SCALE GENOMIC DNA]</scope>
    <source>
        <strain evidence="2 3">Ac13</strain>
    </source>
</reference>
<evidence type="ECO:0000313" key="2">
    <source>
        <dbReference type="EMBL" id="MBC9130924.1"/>
    </source>
</evidence>